<dbReference type="EMBL" id="DQ491001">
    <property type="protein sequence ID" value="ABT13983.1"/>
    <property type="molecule type" value="Genomic_DNA"/>
</dbReference>
<evidence type="ECO:0000313" key="2">
    <source>
        <dbReference type="Proteomes" id="UP000246715"/>
    </source>
</evidence>
<proteinExistence type="predicted"/>
<organismHost>
    <name type="scientific">Paramecium bursaria</name>
    <dbReference type="NCBI Taxonomy" id="74790"/>
</organismHost>
<organism evidence="1 2">
    <name type="scientific">Paramecium bursaria Chlorella virus MT325</name>
    <name type="common">PBCV-MT325</name>
    <dbReference type="NCBI Taxonomy" id="346932"/>
    <lineage>
        <taxon>Viruses</taxon>
        <taxon>Varidnaviria</taxon>
        <taxon>Bamfordvirae</taxon>
        <taxon>Nucleocytoviricota</taxon>
        <taxon>Megaviricetes</taxon>
        <taxon>Algavirales</taxon>
        <taxon>Phycodnaviridae</taxon>
        <taxon>Chlorovirus</taxon>
        <taxon>Chlorovirus conductrix</taxon>
        <taxon>Paramecium bursaria Chlorella virus A1</taxon>
    </lineage>
</organism>
<name>A7IUF9_PBCVM</name>
<sequence length="66" mass="7307">MKYDVGHTMPPYPGHRLLTTFSIPSSACAWHLVGRSPGMPYDGIFLHFECSHRLLTIFSIPSSACA</sequence>
<gene>
    <name evidence="1" type="primary">m429L</name>
    <name evidence="1" type="ORF">MT325_m429L</name>
</gene>
<accession>A7IUF9</accession>
<dbReference type="Proteomes" id="UP000246715">
    <property type="component" value="Segment"/>
</dbReference>
<protein>
    <submittedName>
        <fullName evidence="1">Uncharacterized protein m429L</fullName>
    </submittedName>
</protein>
<reference evidence="1 2" key="1">
    <citation type="journal article" date="2007" name="Virology">
        <title>Sequence and annotation of the 314-kb MT325 and the 321-kb FR483 viruses that infect Chlorella Pbi.</title>
        <authorList>
            <person name="Fitzgerald L.A."/>
            <person name="Graves M.V."/>
            <person name="Li X."/>
            <person name="Feldblyum T."/>
            <person name="Hartigan J."/>
            <person name="Van Etten J.L."/>
        </authorList>
    </citation>
    <scope>NUCLEOTIDE SEQUENCE [LARGE SCALE GENOMIC DNA]</scope>
    <source>
        <strain evidence="1 2">MT325</strain>
    </source>
</reference>
<evidence type="ECO:0000313" key="1">
    <source>
        <dbReference type="EMBL" id="ABT13983.1"/>
    </source>
</evidence>